<reference evidence="1 2" key="1">
    <citation type="submission" date="2018-04" db="EMBL/GenBank/DDBJ databases">
        <title>Massilia violaceinigra sp. nov., a novel purple-pigmented bacterium isolated from Tianshan glacier, Xinjiang, China.</title>
        <authorList>
            <person name="Wang H."/>
        </authorList>
    </citation>
    <scope>NUCLEOTIDE SEQUENCE [LARGE SCALE GENOMIC DNA]</scope>
    <source>
        <strain evidence="1 2">B448-2</strain>
    </source>
</reference>
<evidence type="ECO:0000313" key="2">
    <source>
        <dbReference type="Proteomes" id="UP000241421"/>
    </source>
</evidence>
<comment type="caution">
    <text evidence="1">The sequence shown here is derived from an EMBL/GenBank/DDBJ whole genome shotgun (WGS) entry which is preliminary data.</text>
</comment>
<sequence>MFQMFGFGGAGCPRCAHQNADAAGYCAACGMTLGAPRNAPALSDNRWIPGPNELAVFFGVRALSGLFGKTLHVPATTRAFVLQGDKASEVPRGDYEIEGFFASLGNLRRDQRGEILVTRSTPMAVEFAFEALHSAEHLAVDARFSVGIAIDDVPLFARHFMTMPGTVTDVHLRELIAPSVRQLATEFVAAQSLRDMAGNANLRAELDERLHGGLKLRLAQFGLAVARVDTLALRHDKFDANRKSVGTLWLAVDGGHVALEHAKQLDVLYNEQEWQAIWRQEQETRQQLRREELRHDASGERAELRLASAERLQAVRLREIDLYGRIAAADSRKQALARGAGELLAELEHALAEKNAVRGDEAGEWTHLRALAQVKMRSALEIEQQAALEARQLAQQRFAHQLLQQQIENKITQALGIEDEARKRAQLQLLHQSREAAARNLLALEQERHRAAWQALSLANGARQRGAERVQEWEDQVALARQRDLVRAGGKADALGQHEKLLRTIEADSALARQRQQVALEGEQQRNAMRIEAQEARWQQELRRLEHERGERFAQLAHAAELARLELARMERLGAMSDTAKLALAAAPNAAQLADYLKAGIHAGMSAEQLAALSGVVAAANGVTPAAAALMAEQRALREGARRDAELDKDRRHQRELMALQNDVNKAALAAQAQLGMGVAQGAAPACAQQAPARLCAGHAAGAAERFCANGHAAGAADRFCARCGAALA</sequence>
<dbReference type="AlphaFoldDB" id="A0A2U2HMU6"/>
<gene>
    <name evidence="1" type="ORF">C7C56_009790</name>
</gene>
<name>A0A2U2HMU6_9BURK</name>
<organism evidence="1 2">
    <name type="scientific">Massilia glaciei</name>
    <dbReference type="NCBI Taxonomy" id="1524097"/>
    <lineage>
        <taxon>Bacteria</taxon>
        <taxon>Pseudomonadati</taxon>
        <taxon>Pseudomonadota</taxon>
        <taxon>Betaproteobacteria</taxon>
        <taxon>Burkholderiales</taxon>
        <taxon>Oxalobacteraceae</taxon>
        <taxon>Telluria group</taxon>
        <taxon>Massilia</taxon>
    </lineage>
</organism>
<protein>
    <recommendedName>
        <fullName evidence="3">Band 7 domain-containing protein</fullName>
    </recommendedName>
</protein>
<proteinExistence type="predicted"/>
<evidence type="ECO:0008006" key="3">
    <source>
        <dbReference type="Google" id="ProtNLM"/>
    </source>
</evidence>
<dbReference type="RefSeq" id="WP_106757249.1">
    <property type="nucleotide sequence ID" value="NZ_PXWF02000137.1"/>
</dbReference>
<dbReference type="EMBL" id="PXWF02000137">
    <property type="protein sequence ID" value="PWF48827.1"/>
    <property type="molecule type" value="Genomic_DNA"/>
</dbReference>
<dbReference type="OrthoDB" id="8732202at2"/>
<dbReference type="Proteomes" id="UP000241421">
    <property type="component" value="Unassembled WGS sequence"/>
</dbReference>
<keyword evidence="2" id="KW-1185">Reference proteome</keyword>
<accession>A0A2U2HMU6</accession>
<evidence type="ECO:0000313" key="1">
    <source>
        <dbReference type="EMBL" id="PWF48827.1"/>
    </source>
</evidence>